<gene>
    <name evidence="9" type="ORF">BpHYR1_041512</name>
</gene>
<dbReference type="NCBIfam" id="TIGR00231">
    <property type="entry name" value="small_GTP"/>
    <property type="match status" value="1"/>
</dbReference>
<dbReference type="SMART" id="SM00173">
    <property type="entry name" value="RAS"/>
    <property type="match status" value="1"/>
</dbReference>
<keyword evidence="10" id="KW-1185">Reference proteome</keyword>
<dbReference type="EC" id="3.6.5.2" evidence="2"/>
<dbReference type="PROSITE" id="PS51421">
    <property type="entry name" value="RAS"/>
    <property type="match status" value="1"/>
</dbReference>
<dbReference type="SMART" id="SM00175">
    <property type="entry name" value="RAB"/>
    <property type="match status" value="1"/>
</dbReference>
<dbReference type="InterPro" id="IPR005225">
    <property type="entry name" value="Small_GTP-bd"/>
</dbReference>
<dbReference type="GO" id="GO:0003925">
    <property type="term" value="F:G protein activity"/>
    <property type="evidence" value="ECO:0007669"/>
    <property type="project" value="UniProtKB-EC"/>
</dbReference>
<dbReference type="SMART" id="SM00174">
    <property type="entry name" value="RHO"/>
    <property type="match status" value="1"/>
</dbReference>
<dbReference type="PROSITE" id="PS51419">
    <property type="entry name" value="RAB"/>
    <property type="match status" value="1"/>
</dbReference>
<keyword evidence="4" id="KW-0547">Nucleotide-binding</keyword>
<keyword evidence="5" id="KW-0378">Hydrolase</keyword>
<name>A0A3M7S473_BRAPC</name>
<dbReference type="GO" id="GO:0005525">
    <property type="term" value="F:GTP binding"/>
    <property type="evidence" value="ECO:0007669"/>
    <property type="project" value="UniProtKB-KW"/>
</dbReference>
<evidence type="ECO:0000313" key="10">
    <source>
        <dbReference type="Proteomes" id="UP000276133"/>
    </source>
</evidence>
<dbReference type="Proteomes" id="UP000276133">
    <property type="component" value="Unassembled WGS sequence"/>
</dbReference>
<dbReference type="GO" id="GO:0007165">
    <property type="term" value="P:signal transduction"/>
    <property type="evidence" value="ECO:0007669"/>
    <property type="project" value="InterPro"/>
</dbReference>
<dbReference type="FunFam" id="3.40.50.300:FF:000343">
    <property type="entry name" value="Ras family gtpase"/>
    <property type="match status" value="1"/>
</dbReference>
<evidence type="ECO:0000256" key="2">
    <source>
        <dbReference type="ARBA" id="ARBA00011984"/>
    </source>
</evidence>
<dbReference type="InterPro" id="IPR020849">
    <property type="entry name" value="Small_GTPase_Ras-type"/>
</dbReference>
<feature type="region of interest" description="Disordered" evidence="8">
    <location>
        <begin position="172"/>
        <end position="212"/>
    </location>
</feature>
<dbReference type="AlphaFoldDB" id="A0A3M7S473"/>
<keyword evidence="6" id="KW-0342">GTP-binding</keyword>
<accession>A0A3M7S473</accession>
<dbReference type="PRINTS" id="PR00449">
    <property type="entry name" value="RASTRNSFRMNG"/>
</dbReference>
<dbReference type="EMBL" id="REGN01002088">
    <property type="protein sequence ID" value="RNA30425.1"/>
    <property type="molecule type" value="Genomic_DNA"/>
</dbReference>
<comment type="subcellular location">
    <subcellularLocation>
        <location evidence="1">Cell membrane</location>
    </subcellularLocation>
</comment>
<dbReference type="OrthoDB" id="5976022at2759"/>
<dbReference type="PANTHER" id="PTHR24070">
    <property type="entry name" value="RAS, DI-RAS, AND RHEB FAMILY MEMBERS OF SMALL GTPASE SUPERFAMILY"/>
    <property type="match status" value="1"/>
</dbReference>
<proteinExistence type="predicted"/>
<feature type="compositionally biased region" description="Low complexity" evidence="8">
    <location>
        <begin position="203"/>
        <end position="212"/>
    </location>
</feature>
<reference evidence="9 10" key="1">
    <citation type="journal article" date="2018" name="Sci. Rep.">
        <title>Genomic signatures of local adaptation to the degree of environmental predictability in rotifers.</title>
        <authorList>
            <person name="Franch-Gras L."/>
            <person name="Hahn C."/>
            <person name="Garcia-Roger E.M."/>
            <person name="Carmona M.J."/>
            <person name="Serra M."/>
            <person name="Gomez A."/>
        </authorList>
    </citation>
    <scope>NUCLEOTIDE SEQUENCE [LARGE SCALE GENOMIC DNA]</scope>
    <source>
        <strain evidence="9">HYR1</strain>
    </source>
</reference>
<dbReference type="InterPro" id="IPR001806">
    <property type="entry name" value="Small_GTPase"/>
</dbReference>
<dbReference type="PROSITE" id="PS51420">
    <property type="entry name" value="RHO"/>
    <property type="match status" value="1"/>
</dbReference>
<dbReference type="SUPFAM" id="SSF52540">
    <property type="entry name" value="P-loop containing nucleoside triphosphate hydrolases"/>
    <property type="match status" value="1"/>
</dbReference>
<evidence type="ECO:0000313" key="9">
    <source>
        <dbReference type="EMBL" id="RNA30425.1"/>
    </source>
</evidence>
<organism evidence="9 10">
    <name type="scientific">Brachionus plicatilis</name>
    <name type="common">Marine rotifer</name>
    <name type="synonym">Brachionus muelleri</name>
    <dbReference type="NCBI Taxonomy" id="10195"/>
    <lineage>
        <taxon>Eukaryota</taxon>
        <taxon>Metazoa</taxon>
        <taxon>Spiralia</taxon>
        <taxon>Gnathifera</taxon>
        <taxon>Rotifera</taxon>
        <taxon>Eurotatoria</taxon>
        <taxon>Monogononta</taxon>
        <taxon>Pseudotrocha</taxon>
        <taxon>Ploima</taxon>
        <taxon>Brachionidae</taxon>
        <taxon>Brachionus</taxon>
    </lineage>
</organism>
<dbReference type="Pfam" id="PF00071">
    <property type="entry name" value="Ras"/>
    <property type="match status" value="1"/>
</dbReference>
<dbReference type="GO" id="GO:0005886">
    <property type="term" value="C:plasma membrane"/>
    <property type="evidence" value="ECO:0007669"/>
    <property type="project" value="UniProtKB-SubCell"/>
</dbReference>
<evidence type="ECO:0000256" key="4">
    <source>
        <dbReference type="ARBA" id="ARBA00022741"/>
    </source>
</evidence>
<evidence type="ECO:0000256" key="7">
    <source>
        <dbReference type="ARBA" id="ARBA00023136"/>
    </source>
</evidence>
<comment type="caution">
    <text evidence="9">The sequence shown here is derived from an EMBL/GenBank/DDBJ whole genome shotgun (WGS) entry which is preliminary data.</text>
</comment>
<dbReference type="Gene3D" id="3.40.50.300">
    <property type="entry name" value="P-loop containing nucleotide triphosphate hydrolases"/>
    <property type="match status" value="1"/>
</dbReference>
<dbReference type="STRING" id="10195.A0A3M7S473"/>
<dbReference type="InterPro" id="IPR027417">
    <property type="entry name" value="P-loop_NTPase"/>
</dbReference>
<dbReference type="SMART" id="SM00176">
    <property type="entry name" value="RAN"/>
    <property type="match status" value="1"/>
</dbReference>
<keyword evidence="7" id="KW-0472">Membrane</keyword>
<protein>
    <recommendedName>
        <fullName evidence="2">small monomeric GTPase</fullName>
        <ecNumber evidence="2">3.6.5.2</ecNumber>
    </recommendedName>
</protein>
<evidence type="ECO:0000256" key="5">
    <source>
        <dbReference type="ARBA" id="ARBA00022801"/>
    </source>
</evidence>
<evidence type="ECO:0000256" key="1">
    <source>
        <dbReference type="ARBA" id="ARBA00004236"/>
    </source>
</evidence>
<evidence type="ECO:0000256" key="8">
    <source>
        <dbReference type="SAM" id="MobiDB-lite"/>
    </source>
</evidence>
<keyword evidence="3" id="KW-1003">Cell membrane</keyword>
<sequence length="273" mass="30626">MKEYKVVILGPGGVGKSALTVQFISGKFVERYDPTVEDFYRKEIEVDGYPAILEILDTAGTEQFASMRDLYIKNGQGFIIVYSLTSKQSFNDSKLIRDQILRVKGSENVPIVLAANKSDLTGPQREVSTEEGFNLANEWCVPYIETSAKNSTIVNCLFAEIVKEMNLKSNNYYGNKKDRKKSKKLPLPVLDKLNHHNGTNKTSSSDSSYSNSFKETTKFKKSSSGFIKSRLCFGCCRLPQDKSKNCNSSNNNIVEYSFSDKNSRRTDSSCSIL</sequence>
<evidence type="ECO:0000256" key="6">
    <source>
        <dbReference type="ARBA" id="ARBA00023134"/>
    </source>
</evidence>
<evidence type="ECO:0000256" key="3">
    <source>
        <dbReference type="ARBA" id="ARBA00022475"/>
    </source>
</evidence>